<protein>
    <recommendedName>
        <fullName evidence="5">S-adenosyl-L-methionine-dependent methyltransferase</fullName>
    </recommendedName>
</protein>
<dbReference type="Proteomes" id="UP000827284">
    <property type="component" value="Unassembled WGS sequence"/>
</dbReference>
<dbReference type="Pfam" id="PF13489">
    <property type="entry name" value="Methyltransf_23"/>
    <property type="match status" value="1"/>
</dbReference>
<sequence>MSNLQELNNAHFNQTAQDYDNKPQIKVFTQKSTEAILNGFKEATSEERLKNASVLDFGCGTGLCALFTAPQVKHVLGVDASEGMLDYLNHKLTTQAEYADLHAQAKVHTVCHLVTDESPLPEPELTRYVTGAESEGGFDLVYSNFVMHHIEDVQGLINTLSQKLVKKDGWLIISDFEGIFGHGHDGHGHGHGHHHHAEGEKKHDHGEHHHHHHHNENKTEEENKGERLTSDDFKDENGKDLVYVAHKSGFTLEGFEEIMRKAGLVDVKAVHSFGMDREMHGKNIWTDVFVAQGRRPSA</sequence>
<name>A0A9P3HEY7_9FUNG</name>
<feature type="compositionally biased region" description="Basic and acidic residues" evidence="2">
    <location>
        <begin position="197"/>
        <end position="207"/>
    </location>
</feature>
<keyword evidence="1" id="KW-0808">Transferase</keyword>
<dbReference type="InterPro" id="IPR029063">
    <property type="entry name" value="SAM-dependent_MTases_sf"/>
</dbReference>
<evidence type="ECO:0000313" key="4">
    <source>
        <dbReference type="Proteomes" id="UP000827284"/>
    </source>
</evidence>
<proteinExistence type="predicted"/>
<gene>
    <name evidence="3" type="ORF">EMPS_07704</name>
</gene>
<feature type="region of interest" description="Disordered" evidence="2">
    <location>
        <begin position="183"/>
        <end position="233"/>
    </location>
</feature>
<dbReference type="PANTHER" id="PTHR43861:SF3">
    <property type="entry name" value="PUTATIVE (AFU_ORTHOLOGUE AFUA_2G14390)-RELATED"/>
    <property type="match status" value="1"/>
</dbReference>
<feature type="compositionally biased region" description="Basic and acidic residues" evidence="2">
    <location>
        <begin position="216"/>
        <end position="233"/>
    </location>
</feature>
<dbReference type="GO" id="GO:0016740">
    <property type="term" value="F:transferase activity"/>
    <property type="evidence" value="ECO:0007669"/>
    <property type="project" value="UniProtKB-KW"/>
</dbReference>
<keyword evidence="4" id="KW-1185">Reference proteome</keyword>
<dbReference type="Gene3D" id="3.40.50.150">
    <property type="entry name" value="Vaccinia Virus protein VP39"/>
    <property type="match status" value="1"/>
</dbReference>
<dbReference type="PANTHER" id="PTHR43861">
    <property type="entry name" value="TRANS-ACONITATE 2-METHYLTRANSFERASE-RELATED"/>
    <property type="match status" value="1"/>
</dbReference>
<accession>A0A9P3HEY7</accession>
<organism evidence="3 4">
    <name type="scientific">Entomortierella parvispora</name>
    <dbReference type="NCBI Taxonomy" id="205924"/>
    <lineage>
        <taxon>Eukaryota</taxon>
        <taxon>Fungi</taxon>
        <taxon>Fungi incertae sedis</taxon>
        <taxon>Mucoromycota</taxon>
        <taxon>Mortierellomycotina</taxon>
        <taxon>Mortierellomycetes</taxon>
        <taxon>Mortierellales</taxon>
        <taxon>Mortierellaceae</taxon>
        <taxon>Entomortierella</taxon>
    </lineage>
</organism>
<dbReference type="AlphaFoldDB" id="A0A9P3HEY7"/>
<dbReference type="SUPFAM" id="SSF53335">
    <property type="entry name" value="S-adenosyl-L-methionine-dependent methyltransferases"/>
    <property type="match status" value="1"/>
</dbReference>
<evidence type="ECO:0000256" key="1">
    <source>
        <dbReference type="ARBA" id="ARBA00022679"/>
    </source>
</evidence>
<dbReference type="EMBL" id="BQFW01000010">
    <property type="protein sequence ID" value="GJJ75346.1"/>
    <property type="molecule type" value="Genomic_DNA"/>
</dbReference>
<evidence type="ECO:0000256" key="2">
    <source>
        <dbReference type="SAM" id="MobiDB-lite"/>
    </source>
</evidence>
<reference evidence="3" key="1">
    <citation type="submission" date="2021-11" db="EMBL/GenBank/DDBJ databases">
        <authorList>
            <person name="Herlambang A."/>
            <person name="Guo Y."/>
            <person name="Takashima Y."/>
            <person name="Nishizawa T."/>
        </authorList>
    </citation>
    <scope>NUCLEOTIDE SEQUENCE</scope>
    <source>
        <strain evidence="3">E1425</strain>
    </source>
</reference>
<evidence type="ECO:0000313" key="3">
    <source>
        <dbReference type="EMBL" id="GJJ75346.1"/>
    </source>
</evidence>
<reference evidence="3" key="2">
    <citation type="journal article" date="2022" name="Microbiol. Resour. Announc.">
        <title>Whole-Genome Sequence of Entomortierella parvispora E1425, a Mucoromycotan Fungus Associated with Burkholderiaceae-Related Endosymbiotic Bacteria.</title>
        <authorList>
            <person name="Herlambang A."/>
            <person name="Guo Y."/>
            <person name="Takashima Y."/>
            <person name="Narisawa K."/>
            <person name="Ohta H."/>
            <person name="Nishizawa T."/>
        </authorList>
    </citation>
    <scope>NUCLEOTIDE SEQUENCE</scope>
    <source>
        <strain evidence="3">E1425</strain>
    </source>
</reference>
<comment type="caution">
    <text evidence="3">The sequence shown here is derived from an EMBL/GenBank/DDBJ whole genome shotgun (WGS) entry which is preliminary data.</text>
</comment>
<dbReference type="OrthoDB" id="3647at2759"/>
<evidence type="ECO:0008006" key="5">
    <source>
        <dbReference type="Google" id="ProtNLM"/>
    </source>
</evidence>
<dbReference type="CDD" id="cd02440">
    <property type="entry name" value="AdoMet_MTases"/>
    <property type="match status" value="1"/>
</dbReference>